<reference evidence="2 3" key="1">
    <citation type="journal article" date="2021" name="Elife">
        <title>Chloroplast acquisition without the gene transfer in kleptoplastic sea slugs, Plakobranchus ocellatus.</title>
        <authorList>
            <person name="Maeda T."/>
            <person name="Takahashi S."/>
            <person name="Yoshida T."/>
            <person name="Shimamura S."/>
            <person name="Takaki Y."/>
            <person name="Nagai Y."/>
            <person name="Toyoda A."/>
            <person name="Suzuki Y."/>
            <person name="Arimoto A."/>
            <person name="Ishii H."/>
            <person name="Satoh N."/>
            <person name="Nishiyama T."/>
            <person name="Hasebe M."/>
            <person name="Maruyama T."/>
            <person name="Minagawa J."/>
            <person name="Obokata J."/>
            <person name="Shigenobu S."/>
        </authorList>
    </citation>
    <scope>NUCLEOTIDE SEQUENCE [LARGE SCALE GENOMIC DNA]</scope>
</reference>
<keyword evidence="3" id="KW-1185">Reference proteome</keyword>
<accession>A0AAV4G4X0</accession>
<evidence type="ECO:0000313" key="3">
    <source>
        <dbReference type="Proteomes" id="UP000762676"/>
    </source>
</evidence>
<proteinExistence type="predicted"/>
<evidence type="ECO:0000256" key="1">
    <source>
        <dbReference type="SAM" id="MobiDB-lite"/>
    </source>
</evidence>
<name>A0AAV4G4X0_9GAST</name>
<feature type="compositionally biased region" description="Basic and acidic residues" evidence="1">
    <location>
        <begin position="40"/>
        <end position="49"/>
    </location>
</feature>
<evidence type="ECO:0000313" key="2">
    <source>
        <dbReference type="EMBL" id="GFR80221.1"/>
    </source>
</evidence>
<protein>
    <submittedName>
        <fullName evidence="2">Uncharacterized protein</fullName>
    </submittedName>
</protein>
<dbReference type="EMBL" id="BMAT01001126">
    <property type="protein sequence ID" value="GFR80221.1"/>
    <property type="molecule type" value="Genomic_DNA"/>
</dbReference>
<sequence length="79" mass="8411">MEMVAACMQKATGTPNKASPVMDPSGTKKQRTAEGYLGEDGAKGSERNKSLLRNGSPTQQRTGRDGALAASSTRRLRED</sequence>
<gene>
    <name evidence="2" type="ORF">ElyMa_000575800</name>
</gene>
<dbReference type="Proteomes" id="UP000762676">
    <property type="component" value="Unassembled WGS sequence"/>
</dbReference>
<comment type="caution">
    <text evidence="2">The sequence shown here is derived from an EMBL/GenBank/DDBJ whole genome shotgun (WGS) entry which is preliminary data.</text>
</comment>
<feature type="region of interest" description="Disordered" evidence="1">
    <location>
        <begin position="1"/>
        <end position="79"/>
    </location>
</feature>
<organism evidence="2 3">
    <name type="scientific">Elysia marginata</name>
    <dbReference type="NCBI Taxonomy" id="1093978"/>
    <lineage>
        <taxon>Eukaryota</taxon>
        <taxon>Metazoa</taxon>
        <taxon>Spiralia</taxon>
        <taxon>Lophotrochozoa</taxon>
        <taxon>Mollusca</taxon>
        <taxon>Gastropoda</taxon>
        <taxon>Heterobranchia</taxon>
        <taxon>Euthyneura</taxon>
        <taxon>Panpulmonata</taxon>
        <taxon>Sacoglossa</taxon>
        <taxon>Placobranchoidea</taxon>
        <taxon>Plakobranchidae</taxon>
        <taxon>Elysia</taxon>
    </lineage>
</organism>
<dbReference type="AlphaFoldDB" id="A0AAV4G4X0"/>
<feature type="compositionally biased region" description="Polar residues" evidence="1">
    <location>
        <begin position="51"/>
        <end position="61"/>
    </location>
</feature>